<dbReference type="Proteomes" id="UP001362999">
    <property type="component" value="Unassembled WGS sequence"/>
</dbReference>
<accession>A0AAW0DAS5</accession>
<organism evidence="2 3">
    <name type="scientific">Favolaschia claudopus</name>
    <dbReference type="NCBI Taxonomy" id="2862362"/>
    <lineage>
        <taxon>Eukaryota</taxon>
        <taxon>Fungi</taxon>
        <taxon>Dikarya</taxon>
        <taxon>Basidiomycota</taxon>
        <taxon>Agaricomycotina</taxon>
        <taxon>Agaricomycetes</taxon>
        <taxon>Agaricomycetidae</taxon>
        <taxon>Agaricales</taxon>
        <taxon>Marasmiineae</taxon>
        <taxon>Mycenaceae</taxon>
        <taxon>Favolaschia</taxon>
    </lineage>
</organism>
<feature type="chain" id="PRO_5043911817" evidence="1">
    <location>
        <begin position="19"/>
        <end position="115"/>
    </location>
</feature>
<protein>
    <submittedName>
        <fullName evidence="2">Uncharacterized protein</fullName>
    </submittedName>
</protein>
<dbReference type="AlphaFoldDB" id="A0AAW0DAS5"/>
<sequence>MRFTVALASLAFFMGVNAQTTQCTPGSCWSGGPSNATNHGCAVWDGGVNANEKCGFEGAITCTTCLPCSTDPANGGCYTSPTQAEGTGCTQWGGGVGPWETCGFTGAVLCLQCAA</sequence>
<gene>
    <name evidence="2" type="ORF">R3P38DRAFT_2870656</name>
</gene>
<evidence type="ECO:0000313" key="2">
    <source>
        <dbReference type="EMBL" id="KAK7048649.1"/>
    </source>
</evidence>
<evidence type="ECO:0000256" key="1">
    <source>
        <dbReference type="SAM" id="SignalP"/>
    </source>
</evidence>
<feature type="signal peptide" evidence="1">
    <location>
        <begin position="1"/>
        <end position="18"/>
    </location>
</feature>
<dbReference type="EMBL" id="JAWWNJ010000009">
    <property type="protein sequence ID" value="KAK7048649.1"/>
    <property type="molecule type" value="Genomic_DNA"/>
</dbReference>
<proteinExistence type="predicted"/>
<name>A0AAW0DAS5_9AGAR</name>
<reference evidence="2 3" key="1">
    <citation type="journal article" date="2024" name="J Genomics">
        <title>Draft genome sequencing and assembly of Favolaschia claudopus CIRM-BRFM 2984 isolated from oak limbs.</title>
        <authorList>
            <person name="Navarro D."/>
            <person name="Drula E."/>
            <person name="Chaduli D."/>
            <person name="Cazenave R."/>
            <person name="Ahrendt S."/>
            <person name="Wang J."/>
            <person name="Lipzen A."/>
            <person name="Daum C."/>
            <person name="Barry K."/>
            <person name="Grigoriev I.V."/>
            <person name="Favel A."/>
            <person name="Rosso M.N."/>
            <person name="Martin F."/>
        </authorList>
    </citation>
    <scope>NUCLEOTIDE SEQUENCE [LARGE SCALE GENOMIC DNA]</scope>
    <source>
        <strain evidence="2 3">CIRM-BRFM 2984</strain>
    </source>
</reference>
<keyword evidence="1" id="KW-0732">Signal</keyword>
<comment type="caution">
    <text evidence="2">The sequence shown here is derived from an EMBL/GenBank/DDBJ whole genome shotgun (WGS) entry which is preliminary data.</text>
</comment>
<evidence type="ECO:0000313" key="3">
    <source>
        <dbReference type="Proteomes" id="UP001362999"/>
    </source>
</evidence>
<keyword evidence="3" id="KW-1185">Reference proteome</keyword>